<dbReference type="PROSITE" id="PS50404">
    <property type="entry name" value="GST_NTER"/>
    <property type="match status" value="1"/>
</dbReference>
<gene>
    <name evidence="3" type="ORF">NIES593_16495</name>
</gene>
<dbReference type="Pfam" id="PF13417">
    <property type="entry name" value="GST_N_3"/>
    <property type="match status" value="1"/>
</dbReference>
<dbReference type="STRING" id="1921803.NIES593_16495"/>
<dbReference type="Proteomes" id="UP000186868">
    <property type="component" value="Unassembled WGS sequence"/>
</dbReference>
<feature type="domain" description="GST C-terminal" evidence="2">
    <location>
        <begin position="85"/>
        <end position="188"/>
    </location>
</feature>
<dbReference type="SUPFAM" id="SSF47616">
    <property type="entry name" value="GST C-terminal domain-like"/>
    <property type="match status" value="1"/>
</dbReference>
<evidence type="ECO:0000313" key="3">
    <source>
        <dbReference type="EMBL" id="OKH21213.1"/>
    </source>
</evidence>
<evidence type="ECO:0000259" key="2">
    <source>
        <dbReference type="PROSITE" id="PS50405"/>
    </source>
</evidence>
<dbReference type="InterPro" id="IPR040079">
    <property type="entry name" value="Glutathione_S-Trfase"/>
</dbReference>
<reference evidence="3 4" key="1">
    <citation type="submission" date="2016-11" db="EMBL/GenBank/DDBJ databases">
        <title>Draft Genome Sequences of Nine Cyanobacterial Strains from Diverse Habitats.</title>
        <authorList>
            <person name="Zhu T."/>
            <person name="Hou S."/>
            <person name="Lu X."/>
            <person name="Hess W.R."/>
        </authorList>
    </citation>
    <scope>NUCLEOTIDE SEQUENCE [LARGE SCALE GENOMIC DNA]</scope>
    <source>
        <strain evidence="3 4">NIES-593</strain>
    </source>
</reference>
<feature type="domain" description="GST N-terminal" evidence="1">
    <location>
        <begin position="1"/>
        <end position="80"/>
    </location>
</feature>
<dbReference type="InterPro" id="IPR004046">
    <property type="entry name" value="GST_C"/>
</dbReference>
<dbReference type="InterPro" id="IPR036249">
    <property type="entry name" value="Thioredoxin-like_sf"/>
</dbReference>
<dbReference type="InterPro" id="IPR010987">
    <property type="entry name" value="Glutathione-S-Trfase_C-like"/>
</dbReference>
<keyword evidence="4" id="KW-1185">Reference proteome</keyword>
<dbReference type="OrthoDB" id="465590at2"/>
<dbReference type="PANTHER" id="PTHR44051:SF8">
    <property type="entry name" value="GLUTATHIONE S-TRANSFERASE GSTA"/>
    <property type="match status" value="1"/>
</dbReference>
<dbReference type="Gene3D" id="3.40.30.10">
    <property type="entry name" value="Glutaredoxin"/>
    <property type="match status" value="1"/>
</dbReference>
<dbReference type="CDD" id="cd00570">
    <property type="entry name" value="GST_N_family"/>
    <property type="match status" value="1"/>
</dbReference>
<dbReference type="Gene3D" id="1.20.1050.10">
    <property type="match status" value="1"/>
</dbReference>
<dbReference type="SFLD" id="SFLDS00019">
    <property type="entry name" value="Glutathione_Transferase_(cytos"/>
    <property type="match status" value="1"/>
</dbReference>
<protein>
    <submittedName>
        <fullName evidence="3">Glutathione S-transferase</fullName>
    </submittedName>
</protein>
<name>A0A1U7HCA6_9CYAN</name>
<dbReference type="AlphaFoldDB" id="A0A1U7HCA6"/>
<dbReference type="SFLD" id="SFLDG00358">
    <property type="entry name" value="Main_(cytGST)"/>
    <property type="match status" value="1"/>
</dbReference>
<dbReference type="EMBL" id="MRCB01000022">
    <property type="protein sequence ID" value="OKH21213.1"/>
    <property type="molecule type" value="Genomic_DNA"/>
</dbReference>
<accession>A0A1U7HCA6</accession>
<dbReference type="GO" id="GO:0016740">
    <property type="term" value="F:transferase activity"/>
    <property type="evidence" value="ECO:0007669"/>
    <property type="project" value="UniProtKB-KW"/>
</dbReference>
<organism evidence="3 4">
    <name type="scientific">Hydrococcus rivularis NIES-593</name>
    <dbReference type="NCBI Taxonomy" id="1921803"/>
    <lineage>
        <taxon>Bacteria</taxon>
        <taxon>Bacillati</taxon>
        <taxon>Cyanobacteriota</taxon>
        <taxon>Cyanophyceae</taxon>
        <taxon>Pleurocapsales</taxon>
        <taxon>Hydrococcaceae</taxon>
        <taxon>Hydrococcus</taxon>
    </lineage>
</organism>
<proteinExistence type="predicted"/>
<evidence type="ECO:0000259" key="1">
    <source>
        <dbReference type="PROSITE" id="PS50404"/>
    </source>
</evidence>
<dbReference type="PROSITE" id="PS50405">
    <property type="entry name" value="GST_CTER"/>
    <property type="match status" value="1"/>
</dbReference>
<sequence>MLKFYYNPISPIARRVWIALLEKNIPFESVLVNLNGDQFQPEFLAINPFHHIPAIVDEGFRVIESLAILDYLESQYPTPKLLPAAPKTLATVRMIQMVSINELAPQVIALITENENSPKLAKAKQQIARVLGFFSSVLGESSYFGGDQFTLADIVAGNSVILLSKLGIDLSNSPNIRDWCQRLNLKLD</sequence>
<dbReference type="InterPro" id="IPR004045">
    <property type="entry name" value="Glutathione_S-Trfase_N"/>
</dbReference>
<dbReference type="SUPFAM" id="SSF52833">
    <property type="entry name" value="Thioredoxin-like"/>
    <property type="match status" value="1"/>
</dbReference>
<dbReference type="InterPro" id="IPR036282">
    <property type="entry name" value="Glutathione-S-Trfase_C_sf"/>
</dbReference>
<comment type="caution">
    <text evidence="3">The sequence shown here is derived from an EMBL/GenBank/DDBJ whole genome shotgun (WGS) entry which is preliminary data.</text>
</comment>
<evidence type="ECO:0000313" key="4">
    <source>
        <dbReference type="Proteomes" id="UP000186868"/>
    </source>
</evidence>
<dbReference type="RefSeq" id="WP_073600629.1">
    <property type="nucleotide sequence ID" value="NZ_MRCB01000022.1"/>
</dbReference>
<dbReference type="Pfam" id="PF00043">
    <property type="entry name" value="GST_C"/>
    <property type="match status" value="1"/>
</dbReference>
<dbReference type="PANTHER" id="PTHR44051">
    <property type="entry name" value="GLUTATHIONE S-TRANSFERASE-RELATED"/>
    <property type="match status" value="1"/>
</dbReference>
<keyword evidence="3" id="KW-0808">Transferase</keyword>